<dbReference type="InterPro" id="IPR000468">
    <property type="entry name" value="Barstar"/>
</dbReference>
<dbReference type="eggNOG" id="COG2732">
    <property type="taxonomic scope" value="Bacteria"/>
</dbReference>
<reference evidence="3 4" key="1">
    <citation type="journal article" date="2013" name="Genome Announc.">
        <title>Genome Sequence of Novosphingobium lindaniclasticum LE124T, Isolated from a Hexachlorocyclohexane Dumpsite.</title>
        <authorList>
            <person name="Saxena A."/>
            <person name="Nayyar N."/>
            <person name="Sangwan N."/>
            <person name="Kumari R."/>
            <person name="Khurana J.P."/>
            <person name="Lal R."/>
        </authorList>
    </citation>
    <scope>NUCLEOTIDE SEQUENCE [LARGE SCALE GENOMIC DNA]</scope>
    <source>
        <strain evidence="3 4">LE124</strain>
    </source>
</reference>
<dbReference type="InterPro" id="IPR035905">
    <property type="entry name" value="Barstar-like_sf"/>
</dbReference>
<dbReference type="Proteomes" id="UP000015527">
    <property type="component" value="Unassembled WGS sequence"/>
</dbReference>
<dbReference type="OrthoDB" id="4793808at2"/>
<dbReference type="AlphaFoldDB" id="T0IU16"/>
<dbReference type="EMBL" id="ATHL01000090">
    <property type="protein sequence ID" value="EQB13179.1"/>
    <property type="molecule type" value="Genomic_DNA"/>
</dbReference>
<dbReference type="RefSeq" id="WP_021234734.1">
    <property type="nucleotide sequence ID" value="NZ_ATHL01000090.1"/>
</dbReference>
<name>T0IU16_9SPHN</name>
<dbReference type="SUPFAM" id="SSF52038">
    <property type="entry name" value="Barstar-related"/>
    <property type="match status" value="1"/>
</dbReference>
<organism evidence="3 4">
    <name type="scientific">Novosphingobium lindaniclasticum LE124</name>
    <dbReference type="NCBI Taxonomy" id="1096930"/>
    <lineage>
        <taxon>Bacteria</taxon>
        <taxon>Pseudomonadati</taxon>
        <taxon>Pseudomonadota</taxon>
        <taxon>Alphaproteobacteria</taxon>
        <taxon>Sphingomonadales</taxon>
        <taxon>Sphingomonadaceae</taxon>
        <taxon>Novosphingobium</taxon>
    </lineage>
</organism>
<sequence>MNAPDTGKRIIIEGDAIRDIPSFYDEINRVFMAGEHWKLGQSLDALADLLYGGYGAMAGARQATILWRDIALSQAALGIETTLDFLRGRVLARSQFNGSSIAGQIAALEAGRGKTYFDIVLEVFADHPNIRFAQAPHGPDGYFHFARGAP</sequence>
<gene>
    <name evidence="3" type="ORF">L284_14550</name>
</gene>
<evidence type="ECO:0000313" key="4">
    <source>
        <dbReference type="Proteomes" id="UP000015527"/>
    </source>
</evidence>
<comment type="similarity">
    <text evidence="1">Belongs to the barstar family.</text>
</comment>
<evidence type="ECO:0000256" key="1">
    <source>
        <dbReference type="ARBA" id="ARBA00006845"/>
    </source>
</evidence>
<feature type="domain" description="Barstar (barnase inhibitor)" evidence="2">
    <location>
        <begin position="10"/>
        <end position="87"/>
    </location>
</feature>
<evidence type="ECO:0000259" key="2">
    <source>
        <dbReference type="Pfam" id="PF01337"/>
    </source>
</evidence>
<protein>
    <recommendedName>
        <fullName evidence="2">Barstar (barnase inhibitor) domain-containing protein</fullName>
    </recommendedName>
</protein>
<proteinExistence type="inferred from homology"/>
<keyword evidence="4" id="KW-1185">Reference proteome</keyword>
<evidence type="ECO:0000313" key="3">
    <source>
        <dbReference type="EMBL" id="EQB13179.1"/>
    </source>
</evidence>
<accession>T0IU16</accession>
<dbReference type="PATRIC" id="fig|1096930.3.peg.2897"/>
<dbReference type="Gene3D" id="3.30.370.10">
    <property type="entry name" value="Barstar-like"/>
    <property type="match status" value="1"/>
</dbReference>
<comment type="caution">
    <text evidence="3">The sequence shown here is derived from an EMBL/GenBank/DDBJ whole genome shotgun (WGS) entry which is preliminary data.</text>
</comment>
<dbReference type="Pfam" id="PF01337">
    <property type="entry name" value="Barstar"/>
    <property type="match status" value="1"/>
</dbReference>